<dbReference type="OMA" id="DDNCIWC"/>
<feature type="region of interest" description="Disordered" evidence="1">
    <location>
        <begin position="400"/>
        <end position="550"/>
    </location>
</feature>
<dbReference type="HOGENOM" id="CLU_035623_0_0_1"/>
<dbReference type="Gene3D" id="2.130.10.10">
    <property type="entry name" value="YVTN repeat-like/Quinoprotein amine dehydrogenase"/>
    <property type="match status" value="1"/>
</dbReference>
<evidence type="ECO:0000313" key="3">
    <source>
        <dbReference type="EMBL" id="CCE80623.1"/>
    </source>
</evidence>
<accession>G8YGS1</accession>
<dbReference type="InterPro" id="IPR036322">
    <property type="entry name" value="WD40_repeat_dom_sf"/>
</dbReference>
<dbReference type="Proteomes" id="UP000005222">
    <property type="component" value="Chromosome H"/>
</dbReference>
<keyword evidence="4" id="KW-1185">Reference proteome</keyword>
<reference evidence="4" key="2">
    <citation type="journal article" date="2012" name="G3 (Bethesda)">
        <title>Pichia sorbitophila, an interspecies yeast hybrid reveals early steps of genome resolution following polyploidization.</title>
        <authorList>
            <person name="Leh Louis V."/>
            <person name="Despons L."/>
            <person name="Friedrich A."/>
            <person name="Martin T."/>
            <person name="Durrens P."/>
            <person name="Casaregola S."/>
            <person name="Neuveglise C."/>
            <person name="Fairhead C."/>
            <person name="Marck C."/>
            <person name="Cruz J.A."/>
            <person name="Straub M.L."/>
            <person name="Kugler V."/>
            <person name="Sacerdot C."/>
            <person name="Uzunov Z."/>
            <person name="Thierry A."/>
            <person name="Weiss S."/>
            <person name="Bleykasten C."/>
            <person name="De Montigny J."/>
            <person name="Jacques N."/>
            <person name="Jung P."/>
            <person name="Lemaire M."/>
            <person name="Mallet S."/>
            <person name="Morel G."/>
            <person name="Richard G.F."/>
            <person name="Sarkar A."/>
            <person name="Savel G."/>
            <person name="Schacherer J."/>
            <person name="Seret M.L."/>
            <person name="Talla E."/>
            <person name="Samson G."/>
            <person name="Jubin C."/>
            <person name="Poulain J."/>
            <person name="Vacherie B."/>
            <person name="Barbe V."/>
            <person name="Pelletier E."/>
            <person name="Sherman D.J."/>
            <person name="Westhof E."/>
            <person name="Weissenbach J."/>
            <person name="Baret P.V."/>
            <person name="Wincker P."/>
            <person name="Gaillardin C."/>
            <person name="Dujon B."/>
            <person name="Souciet J.L."/>
        </authorList>
    </citation>
    <scope>NUCLEOTIDE SEQUENCE [LARGE SCALE GENOMIC DNA]</scope>
    <source>
        <strain evidence="4">ATCC MYA-4447 / BCRC 22081 / CBS 7064 / NBRC 10061 / NRRL Y-12695</strain>
    </source>
</reference>
<reference evidence="3" key="1">
    <citation type="submission" date="2011-10" db="EMBL/GenBank/DDBJ databases">
        <authorList>
            <person name="Genoscope - CEA"/>
        </authorList>
    </citation>
    <scope>NUCLEOTIDE SEQUENCE</scope>
</reference>
<feature type="compositionally biased region" description="Low complexity" evidence="1">
    <location>
        <begin position="426"/>
        <end position="444"/>
    </location>
</feature>
<dbReference type="InterPro" id="IPR001680">
    <property type="entry name" value="WD40_rpt"/>
</dbReference>
<dbReference type="STRING" id="559304.G8YGS1"/>
<dbReference type="AlphaFoldDB" id="G8YGS1"/>
<dbReference type="InterPro" id="IPR015943">
    <property type="entry name" value="WD40/YVTN_repeat-like_dom_sf"/>
</dbReference>
<dbReference type="FunCoup" id="G8YGS1">
    <property type="interactions" value="198"/>
</dbReference>
<protein>
    <submittedName>
        <fullName evidence="3">Piso0_002950 protein</fullName>
    </submittedName>
</protein>
<sequence length="550" mass="60557">MGKKKSKGSSSAHRALESSVSPILEVNFTDPLFSIAAHPTRPIIVSGLATGGLYCNTYDPEKLEESQEKERIRMIEEIKKKEGRHVKLGSVSSSNKKWWKVVDDHTNIEGNDGIVTNWKTKRHKGSCRSVIFDPLESSIGENIYSVGTDHVVKKANTETGKVIGKKTIKDFEDASDISTKLAHSATHPFLLVGSENGDVLVYDSKNLSSQLKFNVRKSNDDAINHILPMPTVSAYHYLTLGSTTLSHIDIRKGIITQSDDQEDELLSMCYSADCLNDNKNDTVLVSHGEGIVTIWKNSKNKFADQLSRIKINPHASIDAIVSSMSNQDDDMAASVWCGDSEGYIYRVNHKQGKVVETRVHSTVRSKHGAIDEVGMLDIDYDYRLISAGMDSLRIWSGKNSEKFDDLSDNEGSSSESDVDDSDSEDNFSSNDSISSGFSGGSSDSEGLDDAKSDDASSSDNSSDDESTSAPAIQKRISRRDKLGIDKNTSPKPEPTSTTPDKHEADQQDDSDEDNSDKPSSKKIKLSKQISSKQMKNMHKHEHGIRKFEGL</sequence>
<evidence type="ECO:0000256" key="1">
    <source>
        <dbReference type="SAM" id="MobiDB-lite"/>
    </source>
</evidence>
<dbReference type="EMBL" id="FO082052">
    <property type="protein sequence ID" value="CCE80623.1"/>
    <property type="molecule type" value="Genomic_DNA"/>
</dbReference>
<dbReference type="SUPFAM" id="SSF50978">
    <property type="entry name" value="WD40 repeat-like"/>
    <property type="match status" value="1"/>
</dbReference>
<dbReference type="EMBL" id="FO082053">
    <property type="protein sequence ID" value="CCE79858.1"/>
    <property type="molecule type" value="Genomic_DNA"/>
</dbReference>
<dbReference type="OrthoDB" id="2288928at2759"/>
<organism evidence="3 4">
    <name type="scientific">Pichia sorbitophila (strain ATCC MYA-4447 / BCRC 22081 / CBS 7064 / NBRC 10061 / NRRL Y-12695)</name>
    <name type="common">Hybrid yeast</name>
    <dbReference type="NCBI Taxonomy" id="559304"/>
    <lineage>
        <taxon>Eukaryota</taxon>
        <taxon>Fungi</taxon>
        <taxon>Dikarya</taxon>
        <taxon>Ascomycota</taxon>
        <taxon>Saccharomycotina</taxon>
        <taxon>Pichiomycetes</taxon>
        <taxon>Debaryomycetaceae</taxon>
        <taxon>Millerozyma</taxon>
    </lineage>
</organism>
<dbReference type="eggNOG" id="KOG2444">
    <property type="taxonomic scope" value="Eukaryota"/>
</dbReference>
<dbReference type="SMART" id="SM00320">
    <property type="entry name" value="WD40"/>
    <property type="match status" value="5"/>
</dbReference>
<name>G8YGS1_PICSO</name>
<feature type="compositionally biased region" description="Acidic residues" evidence="1">
    <location>
        <begin position="416"/>
        <end position="425"/>
    </location>
</feature>
<dbReference type="Proteomes" id="UP000005222">
    <property type="component" value="Chromosome G"/>
</dbReference>
<evidence type="ECO:0000313" key="4">
    <source>
        <dbReference type="Proteomes" id="UP000005222"/>
    </source>
</evidence>
<proteinExistence type="predicted"/>
<evidence type="ECO:0000313" key="2">
    <source>
        <dbReference type="EMBL" id="CCE79858.1"/>
    </source>
</evidence>
<dbReference type="InParanoid" id="G8YGS1"/>
<gene>
    <name evidence="3" type="primary">Piso0_002950</name>
    <name evidence="2" type="ORF">GNLVRS01_PISO0G01590g</name>
    <name evidence="3" type="ORF">GNLVRS01_PISO0H01591g</name>
</gene>